<sequence>MCDDDGGIRMRTTTAARLRRAGALGALTAAALLATTACQPEDEAQGAASPSSTASAGTEASPSADASEAPSATASATAKDPACKGWKGIDLMLLPGVRTEGDRAYLKVQEGTWSCPSIDMPVWHAIGPKHEIPLSATAKITVNHPLYDTEVNKPMDVRTFLDKADAAATASRMYFAYTIDKTGTVTKLDQRRMA</sequence>
<feature type="compositionally biased region" description="Low complexity" evidence="1">
    <location>
        <begin position="46"/>
        <end position="77"/>
    </location>
</feature>
<comment type="caution">
    <text evidence="2">The sequence shown here is derived from an EMBL/GenBank/DDBJ whole genome shotgun (WGS) entry which is preliminary data.</text>
</comment>
<protein>
    <recommendedName>
        <fullName evidence="4">Lipoprotein</fullName>
    </recommendedName>
</protein>
<evidence type="ECO:0000313" key="2">
    <source>
        <dbReference type="EMBL" id="GAA4993937.1"/>
    </source>
</evidence>
<proteinExistence type="predicted"/>
<organism evidence="2 3">
    <name type="scientific">Streptomyces siamensis</name>
    <dbReference type="NCBI Taxonomy" id="1274986"/>
    <lineage>
        <taxon>Bacteria</taxon>
        <taxon>Bacillati</taxon>
        <taxon>Actinomycetota</taxon>
        <taxon>Actinomycetes</taxon>
        <taxon>Kitasatosporales</taxon>
        <taxon>Streptomycetaceae</taxon>
        <taxon>Streptomyces</taxon>
    </lineage>
</organism>
<gene>
    <name evidence="2" type="ORF">GCM10023335_02100</name>
</gene>
<feature type="region of interest" description="Disordered" evidence="1">
    <location>
        <begin position="39"/>
        <end position="77"/>
    </location>
</feature>
<reference evidence="3" key="1">
    <citation type="journal article" date="2019" name="Int. J. Syst. Evol. Microbiol.">
        <title>The Global Catalogue of Microorganisms (GCM) 10K type strain sequencing project: providing services to taxonomists for standard genome sequencing and annotation.</title>
        <authorList>
            <consortium name="The Broad Institute Genomics Platform"/>
            <consortium name="The Broad Institute Genome Sequencing Center for Infectious Disease"/>
            <person name="Wu L."/>
            <person name="Ma J."/>
        </authorList>
    </citation>
    <scope>NUCLEOTIDE SEQUENCE [LARGE SCALE GENOMIC DNA]</scope>
    <source>
        <strain evidence="3">JCM 18409</strain>
    </source>
</reference>
<name>A0ABP9IBP3_9ACTN</name>
<evidence type="ECO:0008006" key="4">
    <source>
        <dbReference type="Google" id="ProtNLM"/>
    </source>
</evidence>
<evidence type="ECO:0000313" key="3">
    <source>
        <dbReference type="Proteomes" id="UP001501759"/>
    </source>
</evidence>
<accession>A0ABP9IBP3</accession>
<dbReference type="EMBL" id="BAABKB010000001">
    <property type="protein sequence ID" value="GAA4993937.1"/>
    <property type="molecule type" value="Genomic_DNA"/>
</dbReference>
<keyword evidence="3" id="KW-1185">Reference proteome</keyword>
<evidence type="ECO:0000256" key="1">
    <source>
        <dbReference type="SAM" id="MobiDB-lite"/>
    </source>
</evidence>
<dbReference type="Proteomes" id="UP001501759">
    <property type="component" value="Unassembled WGS sequence"/>
</dbReference>